<evidence type="ECO:0000256" key="2">
    <source>
        <dbReference type="ARBA" id="ARBA00004651"/>
    </source>
</evidence>
<evidence type="ECO:0000256" key="15">
    <source>
        <dbReference type="ARBA" id="ARBA00023136"/>
    </source>
</evidence>
<comment type="catalytic activity">
    <reaction evidence="1">
        <text>a 1,2-diacyl-sn-glycero-3-phosphate + CTP + H(+) = a CDP-1,2-diacyl-sn-glycerol + diphosphate</text>
        <dbReference type="Rhea" id="RHEA:16229"/>
        <dbReference type="ChEBI" id="CHEBI:15378"/>
        <dbReference type="ChEBI" id="CHEBI:33019"/>
        <dbReference type="ChEBI" id="CHEBI:37563"/>
        <dbReference type="ChEBI" id="CHEBI:58332"/>
        <dbReference type="ChEBI" id="CHEBI:58608"/>
        <dbReference type="EC" id="2.7.7.41"/>
    </reaction>
</comment>
<dbReference type="PANTHER" id="PTHR46382">
    <property type="entry name" value="PHOSPHATIDATE CYTIDYLYLTRANSFERASE"/>
    <property type="match status" value="1"/>
</dbReference>
<evidence type="ECO:0000256" key="16">
    <source>
        <dbReference type="ARBA" id="ARBA00023209"/>
    </source>
</evidence>
<evidence type="ECO:0000256" key="24">
    <source>
        <dbReference type="SAM" id="Phobius"/>
    </source>
</evidence>
<keyword evidence="17" id="KW-1208">Phospholipid metabolism</keyword>
<dbReference type="EMBL" id="FNGO01000006">
    <property type="protein sequence ID" value="SDL60948.1"/>
    <property type="molecule type" value="Genomic_DNA"/>
</dbReference>
<evidence type="ECO:0000256" key="7">
    <source>
        <dbReference type="ARBA" id="ARBA00019373"/>
    </source>
</evidence>
<dbReference type="GO" id="GO:0005886">
    <property type="term" value="C:plasma membrane"/>
    <property type="evidence" value="ECO:0007669"/>
    <property type="project" value="UniProtKB-SubCell"/>
</dbReference>
<evidence type="ECO:0000256" key="6">
    <source>
        <dbReference type="ARBA" id="ARBA00012487"/>
    </source>
</evidence>
<comment type="similarity">
    <text evidence="5">Belongs to the CDS family.</text>
</comment>
<evidence type="ECO:0000256" key="21">
    <source>
        <dbReference type="ARBA" id="ARBA00032396"/>
    </source>
</evidence>
<keyword evidence="26" id="KW-1185">Reference proteome</keyword>
<keyword evidence="9" id="KW-0444">Lipid biosynthesis</keyword>
<feature type="transmembrane region" description="Helical" evidence="24">
    <location>
        <begin position="78"/>
        <end position="98"/>
    </location>
</feature>
<name>A0A1G9LG73_9FIRM</name>
<gene>
    <name evidence="25" type="ORF">SAMN04488692_10652</name>
</gene>
<dbReference type="RefSeq" id="WP_089759120.1">
    <property type="nucleotide sequence ID" value="NZ_FNGO01000006.1"/>
</dbReference>
<evidence type="ECO:0000256" key="12">
    <source>
        <dbReference type="ARBA" id="ARBA00022695"/>
    </source>
</evidence>
<comment type="pathway">
    <text evidence="4">Lipid metabolism.</text>
</comment>
<dbReference type="Pfam" id="PF01148">
    <property type="entry name" value="CTP_transf_1"/>
    <property type="match status" value="1"/>
</dbReference>
<feature type="transmembrane region" description="Helical" evidence="24">
    <location>
        <begin position="12"/>
        <end position="34"/>
    </location>
</feature>
<evidence type="ECO:0000256" key="13">
    <source>
        <dbReference type="ARBA" id="ARBA00022989"/>
    </source>
</evidence>
<accession>A0A1G9LG73</accession>
<evidence type="ECO:0000256" key="18">
    <source>
        <dbReference type="ARBA" id="ARBA00029893"/>
    </source>
</evidence>
<evidence type="ECO:0000256" key="3">
    <source>
        <dbReference type="ARBA" id="ARBA00005119"/>
    </source>
</evidence>
<keyword evidence="8" id="KW-1003">Cell membrane</keyword>
<feature type="transmembrane region" description="Helical" evidence="24">
    <location>
        <begin position="110"/>
        <end position="129"/>
    </location>
</feature>
<comment type="subcellular location">
    <subcellularLocation>
        <location evidence="2">Cell membrane</location>
        <topology evidence="2">Multi-pass membrane protein</topology>
    </subcellularLocation>
</comment>
<evidence type="ECO:0000256" key="1">
    <source>
        <dbReference type="ARBA" id="ARBA00001698"/>
    </source>
</evidence>
<feature type="transmembrane region" description="Helical" evidence="24">
    <location>
        <begin position="141"/>
        <end position="160"/>
    </location>
</feature>
<dbReference type="OrthoDB" id="9799199at2"/>
<dbReference type="Proteomes" id="UP000199476">
    <property type="component" value="Unassembled WGS sequence"/>
</dbReference>
<organism evidence="25 26">
    <name type="scientific">Halarsenatibacter silvermanii</name>
    <dbReference type="NCBI Taxonomy" id="321763"/>
    <lineage>
        <taxon>Bacteria</taxon>
        <taxon>Bacillati</taxon>
        <taxon>Bacillota</taxon>
        <taxon>Clostridia</taxon>
        <taxon>Halanaerobiales</taxon>
        <taxon>Halarsenatibacteraceae</taxon>
        <taxon>Halarsenatibacter</taxon>
    </lineage>
</organism>
<evidence type="ECO:0000313" key="26">
    <source>
        <dbReference type="Proteomes" id="UP000199476"/>
    </source>
</evidence>
<feature type="transmembrane region" description="Helical" evidence="24">
    <location>
        <begin position="180"/>
        <end position="200"/>
    </location>
</feature>
<feature type="transmembrane region" description="Helical" evidence="24">
    <location>
        <begin position="55"/>
        <end position="72"/>
    </location>
</feature>
<keyword evidence="10 25" id="KW-0808">Transferase</keyword>
<evidence type="ECO:0000256" key="11">
    <source>
        <dbReference type="ARBA" id="ARBA00022692"/>
    </source>
</evidence>
<dbReference type="STRING" id="321763.SAMN04488692_10652"/>
<evidence type="ECO:0000256" key="4">
    <source>
        <dbReference type="ARBA" id="ARBA00005189"/>
    </source>
</evidence>
<protein>
    <recommendedName>
        <fullName evidence="7">Phosphatidate cytidylyltransferase</fullName>
        <ecNumber evidence="6">2.7.7.41</ecNumber>
    </recommendedName>
    <alternativeName>
        <fullName evidence="20">CDP-DAG synthase</fullName>
    </alternativeName>
    <alternativeName>
        <fullName evidence="22">CDP-DG synthase</fullName>
    </alternativeName>
    <alternativeName>
        <fullName evidence="18">CDP-diacylglycerol synthase</fullName>
    </alternativeName>
    <alternativeName>
        <fullName evidence="21">CDP-diglyceride pyrophosphorylase</fullName>
    </alternativeName>
    <alternativeName>
        <fullName evidence="23">CDP-diglyceride synthase</fullName>
    </alternativeName>
    <alternativeName>
        <fullName evidence="19">CTP:phosphatidate cytidylyltransferase</fullName>
    </alternativeName>
</protein>
<evidence type="ECO:0000256" key="10">
    <source>
        <dbReference type="ARBA" id="ARBA00022679"/>
    </source>
</evidence>
<proteinExistence type="inferred from homology"/>
<dbReference type="GO" id="GO:0016024">
    <property type="term" value="P:CDP-diacylglycerol biosynthetic process"/>
    <property type="evidence" value="ECO:0007669"/>
    <property type="project" value="TreeGrafter"/>
</dbReference>
<evidence type="ECO:0000256" key="20">
    <source>
        <dbReference type="ARBA" id="ARBA00032253"/>
    </source>
</evidence>
<dbReference type="AlphaFoldDB" id="A0A1G9LG73"/>
<feature type="transmembrane region" description="Helical" evidence="24">
    <location>
        <begin position="206"/>
        <end position="225"/>
    </location>
</feature>
<comment type="pathway">
    <text evidence="3">Phospholipid metabolism; CDP-diacylglycerol biosynthesis; CDP-diacylglycerol from sn-glycerol 3-phosphate: step 3/3.</text>
</comment>
<evidence type="ECO:0000313" key="25">
    <source>
        <dbReference type="EMBL" id="SDL60948.1"/>
    </source>
</evidence>
<evidence type="ECO:0000256" key="8">
    <source>
        <dbReference type="ARBA" id="ARBA00022475"/>
    </source>
</evidence>
<evidence type="ECO:0000256" key="5">
    <source>
        <dbReference type="ARBA" id="ARBA00010185"/>
    </source>
</evidence>
<sequence length="269" mass="29198">MLIKRVGSGIAGISFLIAIVYAGSLPFFLLSALLTVVGAVEYHRLLPSKEDDNQLLLPALSLTFIFALYFSARLSSGLILAALVLFLSFFLLYILQIINFSYEGILLKLPVRFFGLIYLGGGFFFLSLLRDFSAAPLAQARALWFVLIATWASDTGAYFVGRALGRKKLAPKISPNKTIAGALGGLMLSLLLVSIYTLILGIFRPLWIPLAFLLAAVSILGDLFASCLKRDAGADDTGEIIPGHGGVLDRFDSLLFSAPSAYFLFLFLL</sequence>
<keyword evidence="13 24" id="KW-1133">Transmembrane helix</keyword>
<keyword evidence="12 25" id="KW-0548">Nucleotidyltransferase</keyword>
<evidence type="ECO:0000256" key="22">
    <source>
        <dbReference type="ARBA" id="ARBA00032743"/>
    </source>
</evidence>
<dbReference type="PANTHER" id="PTHR46382:SF1">
    <property type="entry name" value="PHOSPHATIDATE CYTIDYLYLTRANSFERASE"/>
    <property type="match status" value="1"/>
</dbReference>
<evidence type="ECO:0000256" key="14">
    <source>
        <dbReference type="ARBA" id="ARBA00023098"/>
    </source>
</evidence>
<keyword evidence="16" id="KW-0594">Phospholipid biosynthesis</keyword>
<keyword evidence="14" id="KW-0443">Lipid metabolism</keyword>
<keyword evidence="15 24" id="KW-0472">Membrane</keyword>
<evidence type="ECO:0000256" key="23">
    <source>
        <dbReference type="ARBA" id="ARBA00033406"/>
    </source>
</evidence>
<evidence type="ECO:0000256" key="19">
    <source>
        <dbReference type="ARBA" id="ARBA00031825"/>
    </source>
</evidence>
<dbReference type="GO" id="GO:0004605">
    <property type="term" value="F:phosphatidate cytidylyltransferase activity"/>
    <property type="evidence" value="ECO:0007669"/>
    <property type="project" value="UniProtKB-EC"/>
</dbReference>
<evidence type="ECO:0000256" key="9">
    <source>
        <dbReference type="ARBA" id="ARBA00022516"/>
    </source>
</evidence>
<dbReference type="EC" id="2.7.7.41" evidence="6"/>
<reference evidence="25 26" key="1">
    <citation type="submission" date="2016-10" db="EMBL/GenBank/DDBJ databases">
        <authorList>
            <person name="de Groot N.N."/>
        </authorList>
    </citation>
    <scope>NUCLEOTIDE SEQUENCE [LARGE SCALE GENOMIC DNA]</scope>
    <source>
        <strain evidence="25 26">SLAS-1</strain>
    </source>
</reference>
<keyword evidence="11 24" id="KW-0812">Transmembrane</keyword>
<evidence type="ECO:0000256" key="17">
    <source>
        <dbReference type="ARBA" id="ARBA00023264"/>
    </source>
</evidence>